<keyword evidence="2" id="KW-1185">Reference proteome</keyword>
<sequence>MSEQPQINQSIFDNVNIGGSLKTGDISQNIYFQPKQLEGNPFKLPQQ</sequence>
<name>A0ABR8IM08_APHFL</name>
<evidence type="ECO:0000313" key="2">
    <source>
        <dbReference type="Proteomes" id="UP000660270"/>
    </source>
</evidence>
<gene>
    <name evidence="1" type="ORF">H6G43_00700</name>
</gene>
<dbReference type="Proteomes" id="UP000660270">
    <property type="component" value="Unassembled WGS sequence"/>
</dbReference>
<organism evidence="1 2">
    <name type="scientific">Aphanizomenon flos-aquae FACHB-1249</name>
    <dbReference type="NCBI Taxonomy" id="2692889"/>
    <lineage>
        <taxon>Bacteria</taxon>
        <taxon>Bacillati</taxon>
        <taxon>Cyanobacteriota</taxon>
        <taxon>Cyanophyceae</taxon>
        <taxon>Nostocales</taxon>
        <taxon>Aphanizomenonaceae</taxon>
        <taxon>Aphanizomenon</taxon>
    </lineage>
</organism>
<proteinExistence type="predicted"/>
<dbReference type="EMBL" id="JACJTM010000001">
    <property type="protein sequence ID" value="MBD2683789.1"/>
    <property type="molecule type" value="Genomic_DNA"/>
</dbReference>
<reference evidence="1 2" key="1">
    <citation type="journal article" date="2020" name="ISME J.">
        <title>Comparative genomics reveals insights into cyanobacterial evolution and habitat adaptation.</title>
        <authorList>
            <person name="Chen M.Y."/>
            <person name="Teng W.K."/>
            <person name="Zhao L."/>
            <person name="Hu C.X."/>
            <person name="Zhou Y.K."/>
            <person name="Han B.P."/>
            <person name="Song L.R."/>
            <person name="Shu W.S."/>
        </authorList>
    </citation>
    <scope>NUCLEOTIDE SEQUENCE [LARGE SCALE GENOMIC DNA]</scope>
    <source>
        <strain evidence="1 2">FACHB-1249</strain>
    </source>
</reference>
<accession>A0ABR8IM08</accession>
<comment type="caution">
    <text evidence="1">The sequence shown here is derived from an EMBL/GenBank/DDBJ whole genome shotgun (WGS) entry which is preliminary data.</text>
</comment>
<dbReference type="RefSeq" id="WP_190384801.1">
    <property type="nucleotide sequence ID" value="NZ_JACJTM010000001.1"/>
</dbReference>
<dbReference type="GeneID" id="78216670"/>
<evidence type="ECO:0000313" key="1">
    <source>
        <dbReference type="EMBL" id="MBD2683789.1"/>
    </source>
</evidence>
<protein>
    <submittedName>
        <fullName evidence="1">Uncharacterized protein</fullName>
    </submittedName>
</protein>